<name>A0A834NBL7_VESPE</name>
<dbReference type="AlphaFoldDB" id="A0A834NBL7"/>
<gene>
    <name evidence="1" type="ORF">H0235_015505</name>
</gene>
<reference evidence="1" key="1">
    <citation type="journal article" date="2020" name="G3 (Bethesda)">
        <title>High-Quality Assemblies for Three Invasive Social Wasps from the &lt;i&gt;Vespula&lt;/i&gt; Genus.</title>
        <authorList>
            <person name="Harrop T.W.R."/>
            <person name="Guhlin J."/>
            <person name="McLaughlin G.M."/>
            <person name="Permina E."/>
            <person name="Stockwell P."/>
            <person name="Gilligan J."/>
            <person name="Le Lec M.F."/>
            <person name="Gruber M.A.M."/>
            <person name="Quinn O."/>
            <person name="Lovegrove M."/>
            <person name="Duncan E.J."/>
            <person name="Remnant E.J."/>
            <person name="Van Eeckhoven J."/>
            <person name="Graham B."/>
            <person name="Knapp R.A."/>
            <person name="Langford K.W."/>
            <person name="Kronenberg Z."/>
            <person name="Press M.O."/>
            <person name="Eacker S.M."/>
            <person name="Wilson-Rankin E.E."/>
            <person name="Purcell J."/>
            <person name="Lester P.J."/>
            <person name="Dearden P.K."/>
        </authorList>
    </citation>
    <scope>NUCLEOTIDE SEQUENCE</scope>
    <source>
        <strain evidence="1">Volc-1</strain>
    </source>
</reference>
<evidence type="ECO:0000313" key="1">
    <source>
        <dbReference type="EMBL" id="KAF7402169.1"/>
    </source>
</evidence>
<evidence type="ECO:0000313" key="2">
    <source>
        <dbReference type="Proteomes" id="UP000600918"/>
    </source>
</evidence>
<sequence>MRVLDINQDLVTLARREEGATVSLLEHKDDGWWPQNTTEMVLYTIWQIVECYQAISGVSSSRMQERWTISCGARTAIKPLVLRATKRECGIAHHSLWIVETDDV</sequence>
<dbReference type="EMBL" id="JACSDY010000017">
    <property type="protein sequence ID" value="KAF7402169.1"/>
    <property type="molecule type" value="Genomic_DNA"/>
</dbReference>
<dbReference type="Proteomes" id="UP000600918">
    <property type="component" value="Unassembled WGS sequence"/>
</dbReference>
<accession>A0A834NBL7</accession>
<proteinExistence type="predicted"/>
<protein>
    <submittedName>
        <fullName evidence="1">Uncharacterized protein</fullName>
    </submittedName>
</protein>
<organism evidence="1 2">
    <name type="scientific">Vespula pensylvanica</name>
    <name type="common">Western yellow jacket</name>
    <name type="synonym">Wasp</name>
    <dbReference type="NCBI Taxonomy" id="30213"/>
    <lineage>
        <taxon>Eukaryota</taxon>
        <taxon>Metazoa</taxon>
        <taxon>Ecdysozoa</taxon>
        <taxon>Arthropoda</taxon>
        <taxon>Hexapoda</taxon>
        <taxon>Insecta</taxon>
        <taxon>Pterygota</taxon>
        <taxon>Neoptera</taxon>
        <taxon>Endopterygota</taxon>
        <taxon>Hymenoptera</taxon>
        <taxon>Apocrita</taxon>
        <taxon>Aculeata</taxon>
        <taxon>Vespoidea</taxon>
        <taxon>Vespidae</taxon>
        <taxon>Vespinae</taxon>
        <taxon>Vespula</taxon>
    </lineage>
</organism>
<keyword evidence="2" id="KW-1185">Reference proteome</keyword>
<comment type="caution">
    <text evidence="1">The sequence shown here is derived from an EMBL/GenBank/DDBJ whole genome shotgun (WGS) entry which is preliminary data.</text>
</comment>